<dbReference type="RefSeq" id="WP_221425253.1">
    <property type="nucleotide sequence ID" value="NZ_CP081295.1"/>
</dbReference>
<keyword evidence="3" id="KW-1185">Reference proteome</keyword>
<dbReference type="Proteomes" id="UP000824281">
    <property type="component" value="Chromosome"/>
</dbReference>
<organism evidence="2 3">
    <name type="scientific">Qipengyuania aurantiaca</name>
    <dbReference type="NCBI Taxonomy" id="2867233"/>
    <lineage>
        <taxon>Bacteria</taxon>
        <taxon>Pseudomonadati</taxon>
        <taxon>Pseudomonadota</taxon>
        <taxon>Alphaproteobacteria</taxon>
        <taxon>Sphingomonadales</taxon>
        <taxon>Erythrobacteraceae</taxon>
        <taxon>Qipengyuania</taxon>
    </lineage>
</organism>
<evidence type="ECO:0000256" key="1">
    <source>
        <dbReference type="SAM" id="Phobius"/>
    </source>
</evidence>
<keyword evidence="1" id="KW-1133">Transmembrane helix</keyword>
<gene>
    <name evidence="2" type="ORF">K3148_13400</name>
</gene>
<feature type="transmembrane region" description="Helical" evidence="1">
    <location>
        <begin position="68"/>
        <end position="94"/>
    </location>
</feature>
<accession>A0ABX8ZL87</accession>
<sequence length="178" mass="19345">MTKAFLNWRTFWVLWLTGIAIIVVLISQNDLLVTDIAPQGMVDHQVAATAKRVEDIHNSWRAAGAMQFFRVAIVFDLLFIVLYSTGGVIGGMLVRRGTRSAWLKALAALAILAYTAFGILDMTETLCQAIQGFATGGNNALAGIAAMAQPPKMVAFFVGFPSLVAALAWFRLEIARRA</sequence>
<feature type="transmembrane region" description="Helical" evidence="1">
    <location>
        <begin position="12"/>
        <end position="28"/>
    </location>
</feature>
<evidence type="ECO:0000313" key="2">
    <source>
        <dbReference type="EMBL" id="QZD89775.1"/>
    </source>
</evidence>
<feature type="transmembrane region" description="Helical" evidence="1">
    <location>
        <begin position="153"/>
        <end position="172"/>
    </location>
</feature>
<protein>
    <submittedName>
        <fullName evidence="2">Uncharacterized protein</fullName>
    </submittedName>
</protein>
<proteinExistence type="predicted"/>
<feature type="transmembrane region" description="Helical" evidence="1">
    <location>
        <begin position="101"/>
        <end position="120"/>
    </location>
</feature>
<keyword evidence="1" id="KW-0472">Membrane</keyword>
<dbReference type="EMBL" id="CP081295">
    <property type="protein sequence ID" value="QZD89775.1"/>
    <property type="molecule type" value="Genomic_DNA"/>
</dbReference>
<evidence type="ECO:0000313" key="3">
    <source>
        <dbReference type="Proteomes" id="UP000824281"/>
    </source>
</evidence>
<keyword evidence="1" id="KW-0812">Transmembrane</keyword>
<reference evidence="2 3" key="1">
    <citation type="submission" date="2021-08" db="EMBL/GenBank/DDBJ databases">
        <title>Comparative Genomics Analysis of the Genus Qipengyuania Reveals Extensive Genetic Diversity and Metabolic Versatility, Including the Description of Fifteen Novel Species.</title>
        <authorList>
            <person name="Liu Y."/>
        </authorList>
    </citation>
    <scope>NUCLEOTIDE SEQUENCE [LARGE SCALE GENOMIC DNA]</scope>
    <source>
        <strain evidence="2 3">1NDH13</strain>
    </source>
</reference>
<name>A0ABX8ZL87_9SPHN</name>